<evidence type="ECO:0000313" key="12">
    <source>
        <dbReference type="Proteomes" id="UP001206878"/>
    </source>
</evidence>
<dbReference type="Proteomes" id="UP001206878">
    <property type="component" value="Unassembled WGS sequence"/>
</dbReference>
<feature type="transmembrane region" description="Helical" evidence="9">
    <location>
        <begin position="12"/>
        <end position="32"/>
    </location>
</feature>
<comment type="subcellular location">
    <subcellularLocation>
        <location evidence="1">Cell inner membrane</location>
        <topology evidence="1">Multi-pass membrane protein</topology>
    </subcellularLocation>
    <subcellularLocation>
        <location evidence="9">Cell membrane</location>
        <topology evidence="9">Multi-pass membrane protein</topology>
    </subcellularLocation>
</comment>
<dbReference type="GO" id="GO:0005886">
    <property type="term" value="C:plasma membrane"/>
    <property type="evidence" value="ECO:0007669"/>
    <property type="project" value="UniProtKB-SubCell"/>
</dbReference>
<dbReference type="InterPro" id="IPR000515">
    <property type="entry name" value="MetI-like"/>
</dbReference>
<dbReference type="AlphaFoldDB" id="A0AAW5N523"/>
<proteinExistence type="inferred from homology"/>
<accession>A0AAW5N523</accession>
<reference evidence="11" key="1">
    <citation type="submission" date="2022-07" db="EMBL/GenBank/DDBJ databases">
        <title>Diversity of ethanolamine utilization by human commensal Escherichia coli.</title>
        <authorList>
            <person name="Jubelin G."/>
        </authorList>
    </citation>
    <scope>NUCLEOTIDE SEQUENCE</scope>
    <source>
        <strain evidence="11">S1</strain>
    </source>
</reference>
<evidence type="ECO:0000259" key="10">
    <source>
        <dbReference type="PROSITE" id="PS50928"/>
    </source>
</evidence>
<evidence type="ECO:0000256" key="8">
    <source>
        <dbReference type="ARBA" id="ARBA00023136"/>
    </source>
</evidence>
<dbReference type="PROSITE" id="PS50928">
    <property type="entry name" value="ABC_TM1"/>
    <property type="match status" value="1"/>
</dbReference>
<protein>
    <submittedName>
        <fullName evidence="11">ABC transporter permease subunit</fullName>
    </submittedName>
</protein>
<keyword evidence="4" id="KW-1003">Cell membrane</keyword>
<evidence type="ECO:0000256" key="4">
    <source>
        <dbReference type="ARBA" id="ARBA00022475"/>
    </source>
</evidence>
<keyword evidence="7 9" id="KW-1133">Transmembrane helix</keyword>
<keyword evidence="5" id="KW-0997">Cell inner membrane</keyword>
<gene>
    <name evidence="11" type="ORF">NVV43_27765</name>
</gene>
<evidence type="ECO:0000256" key="7">
    <source>
        <dbReference type="ARBA" id="ARBA00022989"/>
    </source>
</evidence>
<organism evidence="11 12">
    <name type="scientific">Escherichia marmotae</name>
    <dbReference type="NCBI Taxonomy" id="1499973"/>
    <lineage>
        <taxon>Bacteria</taxon>
        <taxon>Pseudomonadati</taxon>
        <taxon>Pseudomonadota</taxon>
        <taxon>Gammaproteobacteria</taxon>
        <taxon>Enterobacterales</taxon>
        <taxon>Enterobacteriaceae</taxon>
        <taxon>Escherichia</taxon>
    </lineage>
</organism>
<comment type="caution">
    <text evidence="11">The sequence shown here is derived from an EMBL/GenBank/DDBJ whole genome shotgun (WGS) entry which is preliminary data.</text>
</comment>
<dbReference type="PANTHER" id="PTHR32243">
    <property type="entry name" value="MALTOSE TRANSPORT SYSTEM PERMEASE-RELATED"/>
    <property type="match status" value="1"/>
</dbReference>
<evidence type="ECO:0000256" key="6">
    <source>
        <dbReference type="ARBA" id="ARBA00022692"/>
    </source>
</evidence>
<feature type="transmembrane region" description="Helical" evidence="9">
    <location>
        <begin position="64"/>
        <end position="84"/>
    </location>
</feature>
<feature type="non-terminal residue" evidence="11">
    <location>
        <position position="1"/>
    </location>
</feature>
<dbReference type="InterPro" id="IPR035906">
    <property type="entry name" value="MetI-like_sf"/>
</dbReference>
<dbReference type="Pfam" id="PF00528">
    <property type="entry name" value="BPD_transp_1"/>
    <property type="match status" value="1"/>
</dbReference>
<dbReference type="EMBL" id="JANPXH010001039">
    <property type="protein sequence ID" value="MCR6679267.1"/>
    <property type="molecule type" value="Genomic_DNA"/>
</dbReference>
<dbReference type="InterPro" id="IPR050901">
    <property type="entry name" value="BP-dep_ABC_trans_perm"/>
</dbReference>
<sequence>GYTRLQAFRKVVLPQAVTGIAATTVFSLIFAWNEYAFALMLTSYVARTAPPTIPTILGRGGMEWGMIAAGSLAFLIPVVIVTFAL</sequence>
<evidence type="ECO:0000256" key="5">
    <source>
        <dbReference type="ARBA" id="ARBA00022519"/>
    </source>
</evidence>
<dbReference type="Gene3D" id="1.10.3720.10">
    <property type="entry name" value="MetI-like"/>
    <property type="match status" value="1"/>
</dbReference>
<evidence type="ECO:0000256" key="3">
    <source>
        <dbReference type="ARBA" id="ARBA00022448"/>
    </source>
</evidence>
<comment type="similarity">
    <text evidence="2">Belongs to the binding-protein-dependent transport system permease family. MalFG subfamily.</text>
</comment>
<evidence type="ECO:0000256" key="9">
    <source>
        <dbReference type="RuleBase" id="RU363032"/>
    </source>
</evidence>
<dbReference type="GO" id="GO:0055085">
    <property type="term" value="P:transmembrane transport"/>
    <property type="evidence" value="ECO:0007669"/>
    <property type="project" value="InterPro"/>
</dbReference>
<keyword evidence="3 9" id="KW-0813">Transport</keyword>
<name>A0AAW5N523_9ESCH</name>
<keyword evidence="8 9" id="KW-0472">Membrane</keyword>
<dbReference type="SUPFAM" id="SSF161098">
    <property type="entry name" value="MetI-like"/>
    <property type="match status" value="1"/>
</dbReference>
<feature type="non-terminal residue" evidence="11">
    <location>
        <position position="85"/>
    </location>
</feature>
<evidence type="ECO:0000256" key="1">
    <source>
        <dbReference type="ARBA" id="ARBA00004429"/>
    </source>
</evidence>
<evidence type="ECO:0000256" key="2">
    <source>
        <dbReference type="ARBA" id="ARBA00009047"/>
    </source>
</evidence>
<evidence type="ECO:0000313" key="11">
    <source>
        <dbReference type="EMBL" id="MCR6679267.1"/>
    </source>
</evidence>
<keyword evidence="6 9" id="KW-0812">Transmembrane</keyword>
<dbReference type="PANTHER" id="PTHR32243:SF52">
    <property type="entry name" value="ABC TRANSPORTER PERMEASE PROTEIN"/>
    <property type="match status" value="1"/>
</dbReference>
<feature type="domain" description="ABC transmembrane type-1" evidence="10">
    <location>
        <begin position="1"/>
        <end position="85"/>
    </location>
</feature>